<dbReference type="PANTHER" id="PTHR12128:SF66">
    <property type="entry name" value="4-HYDROXY-2-OXOGLUTARATE ALDOLASE, MITOCHONDRIAL"/>
    <property type="match status" value="1"/>
</dbReference>
<dbReference type="EMBL" id="VFIY01000008">
    <property type="protein sequence ID" value="TPD60130.1"/>
    <property type="molecule type" value="Genomic_DNA"/>
</dbReference>
<name>A0A501PI39_9PROT</name>
<evidence type="ECO:0000313" key="3">
    <source>
        <dbReference type="EMBL" id="TPD60130.1"/>
    </source>
</evidence>
<evidence type="ECO:0000256" key="1">
    <source>
        <dbReference type="ARBA" id="ARBA00007592"/>
    </source>
</evidence>
<proteinExistence type="inferred from homology"/>
<dbReference type="RefSeq" id="WP_139940540.1">
    <property type="nucleotide sequence ID" value="NZ_JBHSYP010000027.1"/>
</dbReference>
<dbReference type="SMART" id="SM01130">
    <property type="entry name" value="DHDPS"/>
    <property type="match status" value="1"/>
</dbReference>
<dbReference type="OrthoDB" id="9778880at2"/>
<evidence type="ECO:0000256" key="2">
    <source>
        <dbReference type="ARBA" id="ARBA00023239"/>
    </source>
</evidence>
<dbReference type="Pfam" id="PF00701">
    <property type="entry name" value="DHDPS"/>
    <property type="match status" value="1"/>
</dbReference>
<keyword evidence="2" id="KW-0456">Lyase</keyword>
<dbReference type="AlphaFoldDB" id="A0A501PI39"/>
<dbReference type="Proteomes" id="UP000319148">
    <property type="component" value="Unassembled WGS sequence"/>
</dbReference>
<organism evidence="3 4">
    <name type="scientific">Emcibacter nanhaiensis</name>
    <dbReference type="NCBI Taxonomy" id="1505037"/>
    <lineage>
        <taxon>Bacteria</taxon>
        <taxon>Pseudomonadati</taxon>
        <taxon>Pseudomonadota</taxon>
        <taxon>Alphaproteobacteria</taxon>
        <taxon>Emcibacterales</taxon>
        <taxon>Emcibacteraceae</taxon>
        <taxon>Emcibacter</taxon>
    </lineage>
</organism>
<gene>
    <name evidence="3" type="ORF">FIV46_08730</name>
</gene>
<dbReference type="GO" id="GO:0008840">
    <property type="term" value="F:4-hydroxy-tetrahydrodipicolinate synthase activity"/>
    <property type="evidence" value="ECO:0007669"/>
    <property type="project" value="TreeGrafter"/>
</dbReference>
<dbReference type="SUPFAM" id="SSF51569">
    <property type="entry name" value="Aldolase"/>
    <property type="match status" value="1"/>
</dbReference>
<dbReference type="InterPro" id="IPR013785">
    <property type="entry name" value="Aldolase_TIM"/>
</dbReference>
<dbReference type="Gene3D" id="3.20.20.70">
    <property type="entry name" value="Aldolase class I"/>
    <property type="match status" value="1"/>
</dbReference>
<reference evidence="4" key="1">
    <citation type="submission" date="2019-06" db="EMBL/GenBank/DDBJ databases">
        <title>The complete genome of Emcibacter congregatus ZYLT.</title>
        <authorList>
            <person name="Zhao Z."/>
        </authorList>
    </citation>
    <scope>NUCLEOTIDE SEQUENCE [LARGE SCALE GENOMIC DNA]</scope>
    <source>
        <strain evidence="4">MCCC 1A06723</strain>
    </source>
</reference>
<evidence type="ECO:0000313" key="4">
    <source>
        <dbReference type="Proteomes" id="UP000319148"/>
    </source>
</evidence>
<protein>
    <submittedName>
        <fullName evidence="3">Dihydrodipicolinate synthase family protein</fullName>
    </submittedName>
</protein>
<comment type="similarity">
    <text evidence="1">Belongs to the DapA family.</text>
</comment>
<dbReference type="PANTHER" id="PTHR12128">
    <property type="entry name" value="DIHYDRODIPICOLINATE SYNTHASE"/>
    <property type="match status" value="1"/>
</dbReference>
<dbReference type="CDD" id="cd00408">
    <property type="entry name" value="DHDPS-like"/>
    <property type="match status" value="1"/>
</dbReference>
<sequence>MPEYTKSEARTWAREKLVGVANVTIPTMKSDFKSLNEKAIRHDVETAIGHGFIGSLACSEVAISLDEYGQFCRTMVDQAQGRMLTIHHAAFNTIEDNIEAVKVAEDAGSEFVLLCYPPYFYPKDLEEVYDYTKAFCDATNLAVMLFPVPTWGFSRLHPADIPVPMLRRLVDDCPNIVAIKAEGGYPNFMSQVEVHREFHEEVVISSPLEFDLVPLGQLMPLPFSGTNYSAYFGDWLPKVHAMLQAGKYDEATEEWYRIDPARKAVLSVGFGGQGLLNRMLWKYHGWLQGYNGGPLRGPTARVYKKDMVTLRRGLELAGLNPTSDPDEDFFIGRNPE</sequence>
<dbReference type="InterPro" id="IPR002220">
    <property type="entry name" value="DapA-like"/>
</dbReference>
<comment type="caution">
    <text evidence="3">The sequence shown here is derived from an EMBL/GenBank/DDBJ whole genome shotgun (WGS) entry which is preliminary data.</text>
</comment>
<keyword evidence="4" id="KW-1185">Reference proteome</keyword>
<accession>A0A501PI39</accession>